<dbReference type="GO" id="GO:0015074">
    <property type="term" value="P:DNA integration"/>
    <property type="evidence" value="ECO:0007669"/>
    <property type="project" value="InterPro"/>
</dbReference>
<comment type="caution">
    <text evidence="2">The sequence shown here is derived from an EMBL/GenBank/DDBJ whole genome shotgun (WGS) entry which is preliminary data.</text>
</comment>
<dbReference type="SUPFAM" id="SSF53098">
    <property type="entry name" value="Ribonuclease H-like"/>
    <property type="match status" value="1"/>
</dbReference>
<keyword evidence="3" id="KW-1185">Reference proteome</keyword>
<evidence type="ECO:0000313" key="2">
    <source>
        <dbReference type="EMBL" id="GFX92886.1"/>
    </source>
</evidence>
<dbReference type="InterPro" id="IPR001584">
    <property type="entry name" value="Integrase_cat-core"/>
</dbReference>
<dbReference type="Proteomes" id="UP000887159">
    <property type="component" value="Unassembled WGS sequence"/>
</dbReference>
<gene>
    <name evidence="2" type="ORF">TNCV_4014951</name>
</gene>
<feature type="domain" description="Integrase catalytic" evidence="1">
    <location>
        <begin position="1"/>
        <end position="157"/>
    </location>
</feature>
<accession>A0A8X6RJU1</accession>
<dbReference type="AlphaFoldDB" id="A0A8X6RJU1"/>
<protein>
    <submittedName>
        <fullName evidence="2">Putative retrovirus-related pol polyprotein from transposon</fullName>
    </submittedName>
</protein>
<dbReference type="PANTHER" id="PTHR38681">
    <property type="entry name" value="RETROVIRUS-RELATED POL POLYPROTEIN FROM TRANSPOSON 412-LIKE PROTEIN-RELATED"/>
    <property type="match status" value="1"/>
</dbReference>
<evidence type="ECO:0000259" key="1">
    <source>
        <dbReference type="PROSITE" id="PS50994"/>
    </source>
</evidence>
<dbReference type="PANTHER" id="PTHR38681:SF1">
    <property type="entry name" value="RETROVIRUS-RELATED POL POLYPROTEIN FROM TRANSPOSON 412-LIKE PROTEIN"/>
    <property type="match status" value="1"/>
</dbReference>
<proteinExistence type="predicted"/>
<organism evidence="2 3">
    <name type="scientific">Trichonephila clavipes</name>
    <name type="common">Golden silk orbweaver</name>
    <name type="synonym">Nephila clavipes</name>
    <dbReference type="NCBI Taxonomy" id="2585209"/>
    <lineage>
        <taxon>Eukaryota</taxon>
        <taxon>Metazoa</taxon>
        <taxon>Ecdysozoa</taxon>
        <taxon>Arthropoda</taxon>
        <taxon>Chelicerata</taxon>
        <taxon>Arachnida</taxon>
        <taxon>Araneae</taxon>
        <taxon>Araneomorphae</taxon>
        <taxon>Entelegynae</taxon>
        <taxon>Araneoidea</taxon>
        <taxon>Nephilidae</taxon>
        <taxon>Trichonephila</taxon>
    </lineage>
</organism>
<dbReference type="GO" id="GO:0003676">
    <property type="term" value="F:nucleic acid binding"/>
    <property type="evidence" value="ECO:0007669"/>
    <property type="project" value="InterPro"/>
</dbReference>
<evidence type="ECO:0000313" key="3">
    <source>
        <dbReference type="Proteomes" id="UP000887159"/>
    </source>
</evidence>
<dbReference type="PROSITE" id="PS50994">
    <property type="entry name" value="INTEGRASE"/>
    <property type="match status" value="1"/>
</dbReference>
<sequence length="164" mass="18740">MRQSEGLEGVTIVDQFPRWPEVLPVIVNADKSGSPSYMVTDQGTQFEAEVFYKLSKLSGVKDKSIIAYHSQGNVLVEKWHHTLKDIITCHSDATEYQFLCVPTVLLFLSTTIHEDVKATSSEWVLGENLRFQLLYQLLHITHNRALLSSLQYFKFGLLNLLLNR</sequence>
<dbReference type="InterPro" id="IPR036397">
    <property type="entry name" value="RNaseH_sf"/>
</dbReference>
<reference evidence="2" key="1">
    <citation type="submission" date="2020-08" db="EMBL/GenBank/DDBJ databases">
        <title>Multicomponent nature underlies the extraordinary mechanical properties of spider dragline silk.</title>
        <authorList>
            <person name="Kono N."/>
            <person name="Nakamura H."/>
            <person name="Mori M."/>
            <person name="Yoshida Y."/>
            <person name="Ohtoshi R."/>
            <person name="Malay A.D."/>
            <person name="Moran D.A.P."/>
            <person name="Tomita M."/>
            <person name="Numata K."/>
            <person name="Arakawa K."/>
        </authorList>
    </citation>
    <scope>NUCLEOTIDE SEQUENCE</scope>
</reference>
<name>A0A8X6RJU1_TRICX</name>
<dbReference type="InterPro" id="IPR012337">
    <property type="entry name" value="RNaseH-like_sf"/>
</dbReference>
<dbReference type="Gene3D" id="3.30.420.10">
    <property type="entry name" value="Ribonuclease H-like superfamily/Ribonuclease H"/>
    <property type="match status" value="1"/>
</dbReference>
<dbReference type="EMBL" id="BMAU01021169">
    <property type="protein sequence ID" value="GFX92886.1"/>
    <property type="molecule type" value="Genomic_DNA"/>
</dbReference>